<name>A0A8S2B017_ARAAE</name>
<dbReference type="GO" id="GO:0016929">
    <property type="term" value="F:deSUMOylase activity"/>
    <property type="evidence" value="ECO:0007669"/>
    <property type="project" value="TreeGrafter"/>
</dbReference>
<evidence type="ECO:0000313" key="9">
    <source>
        <dbReference type="Proteomes" id="UP000682877"/>
    </source>
</evidence>
<keyword evidence="3" id="KW-0378">Hydrolase</keyword>
<feature type="compositionally biased region" description="Basic and acidic residues" evidence="5">
    <location>
        <begin position="686"/>
        <end position="699"/>
    </location>
</feature>
<dbReference type="PANTHER" id="PTHR12606:SF156">
    <property type="entry name" value="UBIQUITIN-LIKE-SPECIFIC PROTEASE ESD4-RELATED"/>
    <property type="match status" value="1"/>
</dbReference>
<evidence type="ECO:0008006" key="10">
    <source>
        <dbReference type="Google" id="ProtNLM"/>
    </source>
</evidence>
<dbReference type="AlphaFoldDB" id="A0A8S2B017"/>
<dbReference type="Proteomes" id="UP000682877">
    <property type="component" value="Chromosome 7"/>
</dbReference>
<dbReference type="EMBL" id="LR999457">
    <property type="protein sequence ID" value="CAE6202191.1"/>
    <property type="molecule type" value="Genomic_DNA"/>
</dbReference>
<keyword evidence="9" id="KW-1185">Reference proteome</keyword>
<keyword evidence="2" id="KW-0645">Protease</keyword>
<dbReference type="InterPro" id="IPR003653">
    <property type="entry name" value="Peptidase_C48_C"/>
</dbReference>
<dbReference type="PROSITE" id="PS50600">
    <property type="entry name" value="ULP_PROTEASE"/>
    <property type="match status" value="1"/>
</dbReference>
<evidence type="ECO:0000256" key="4">
    <source>
        <dbReference type="ARBA" id="ARBA00022807"/>
    </source>
</evidence>
<feature type="domain" description="DEK-C" evidence="7">
    <location>
        <begin position="582"/>
        <end position="639"/>
    </location>
</feature>
<dbReference type="Pfam" id="PF02902">
    <property type="entry name" value="Peptidase_C48"/>
    <property type="match status" value="1"/>
</dbReference>
<feature type="region of interest" description="Disordered" evidence="5">
    <location>
        <begin position="686"/>
        <end position="707"/>
    </location>
</feature>
<feature type="domain" description="Ubiquitin-like protease family profile" evidence="6">
    <location>
        <begin position="163"/>
        <end position="336"/>
    </location>
</feature>
<dbReference type="GO" id="GO:0016926">
    <property type="term" value="P:protein desumoylation"/>
    <property type="evidence" value="ECO:0007669"/>
    <property type="project" value="TreeGrafter"/>
</dbReference>
<organism evidence="8 9">
    <name type="scientific">Arabidopsis arenosa</name>
    <name type="common">Sand rock-cress</name>
    <name type="synonym">Cardaminopsis arenosa</name>
    <dbReference type="NCBI Taxonomy" id="38785"/>
    <lineage>
        <taxon>Eukaryota</taxon>
        <taxon>Viridiplantae</taxon>
        <taxon>Streptophyta</taxon>
        <taxon>Embryophyta</taxon>
        <taxon>Tracheophyta</taxon>
        <taxon>Spermatophyta</taxon>
        <taxon>Magnoliopsida</taxon>
        <taxon>eudicotyledons</taxon>
        <taxon>Gunneridae</taxon>
        <taxon>Pentapetalae</taxon>
        <taxon>rosids</taxon>
        <taxon>malvids</taxon>
        <taxon>Brassicales</taxon>
        <taxon>Brassicaceae</taxon>
        <taxon>Camelineae</taxon>
        <taxon>Arabidopsis</taxon>
    </lineage>
</organism>
<feature type="region of interest" description="Disordered" evidence="5">
    <location>
        <begin position="75"/>
        <end position="102"/>
    </location>
</feature>
<reference evidence="8" key="1">
    <citation type="submission" date="2021-01" db="EMBL/GenBank/DDBJ databases">
        <authorList>
            <person name="Bezrukov I."/>
        </authorList>
    </citation>
    <scope>NUCLEOTIDE SEQUENCE</scope>
</reference>
<evidence type="ECO:0000259" key="7">
    <source>
        <dbReference type="PROSITE" id="PS51998"/>
    </source>
</evidence>
<protein>
    <recommendedName>
        <fullName evidence="10">Ubiquitin-like protease family profile domain-containing protein</fullName>
    </recommendedName>
</protein>
<accession>A0A8S2B017</accession>
<dbReference type="InterPro" id="IPR038765">
    <property type="entry name" value="Papain-like_cys_pep_sf"/>
</dbReference>
<dbReference type="InterPro" id="IPR014876">
    <property type="entry name" value="DEK_C"/>
</dbReference>
<comment type="similarity">
    <text evidence="1">Belongs to the peptidase C48 family.</text>
</comment>
<dbReference type="PANTHER" id="PTHR12606">
    <property type="entry name" value="SENTRIN/SUMO-SPECIFIC PROTEASE"/>
    <property type="match status" value="1"/>
</dbReference>
<dbReference type="GO" id="GO:0006508">
    <property type="term" value="P:proteolysis"/>
    <property type="evidence" value="ECO:0007669"/>
    <property type="project" value="UniProtKB-KW"/>
</dbReference>
<keyword evidence="4" id="KW-0788">Thiol protease</keyword>
<evidence type="ECO:0000313" key="8">
    <source>
        <dbReference type="EMBL" id="CAE6202191.1"/>
    </source>
</evidence>
<evidence type="ECO:0000256" key="1">
    <source>
        <dbReference type="ARBA" id="ARBA00005234"/>
    </source>
</evidence>
<evidence type="ECO:0000256" key="3">
    <source>
        <dbReference type="ARBA" id="ARBA00022801"/>
    </source>
</evidence>
<dbReference type="Gene3D" id="3.40.395.10">
    <property type="entry name" value="Adenoviral Proteinase, Chain A"/>
    <property type="match status" value="1"/>
</dbReference>
<dbReference type="SUPFAM" id="SSF54001">
    <property type="entry name" value="Cysteine proteinases"/>
    <property type="match status" value="1"/>
</dbReference>
<evidence type="ECO:0000259" key="6">
    <source>
        <dbReference type="PROSITE" id="PS50600"/>
    </source>
</evidence>
<dbReference type="Pfam" id="PF08766">
    <property type="entry name" value="DEK_C"/>
    <property type="match status" value="1"/>
</dbReference>
<gene>
    <name evidence="8" type="ORF">AARE701A_LOCUS19870</name>
</gene>
<sequence length="707" mass="81011">MAIVPNNCNRNRTISFRHSPVLKARPDKPVSSSCSNTTRTSSLRQEFHASCKGFLRFKLWVRASVSLKKKAARCLRDDHKDSQSQQVVQDDDRIEEHSSSTNRGFKNGNNFLVSSIDKKKLAEISVYGEPFLPLKEEEVAQVESAFSGINRMKILVSHKKSNIDISGETLQCLMPNQWLNDEVINLYLELLKERETRDPQKYLFKCHFFNTFFYIKLVSGSRYNYEAVSKWTTKRKLGYALIDCDIIFVPIHIGIHWSLAVINNRERKFVYLDSLVNEVDPTILNALAKYLVDEAKEKSKKNIDVSSWDMEYVKECPQQLNGDDCGMFMLKYIDFYSRGLSLQFSQKDMPYFRMEELSQILKNNRTDDLTWFCSLSESELDLLISLKQLVIQRAKISGLQDLVADKFDLKMLLALGLVLMEYVRKRVEDDTSLDPSVVQQLSLLDSCNLLKTNVDDTVDIEEILTEICNKNSKKKTRKRSRGCGKEEKESGCNGDGRIQGGIATVPGFGWWPIKAYRPCPAFVEAGGRYRRIGQSMDEVAFGRGDSKSFTSIDTGDSLLRFLCRREMTSMEEVAREEVEIDKDLQRKIEKTVKKILESSNLYKITEIKAREEASLELDLDLSQDPYKVIVKEVVESFLEEAVKVIGNRIAMLPQRIESMLREMLTMEGLKPTKGILAQAHFKANAEERQNERFGEEARGTDMNSIPA</sequence>
<dbReference type="PROSITE" id="PS51998">
    <property type="entry name" value="DEK_C"/>
    <property type="match status" value="1"/>
</dbReference>
<proteinExistence type="inferred from homology"/>
<evidence type="ECO:0000256" key="2">
    <source>
        <dbReference type="ARBA" id="ARBA00022670"/>
    </source>
</evidence>
<dbReference type="GO" id="GO:0005634">
    <property type="term" value="C:nucleus"/>
    <property type="evidence" value="ECO:0007669"/>
    <property type="project" value="TreeGrafter"/>
</dbReference>
<evidence type="ECO:0000256" key="5">
    <source>
        <dbReference type="SAM" id="MobiDB-lite"/>
    </source>
</evidence>